<dbReference type="Gene3D" id="1.10.260.40">
    <property type="entry name" value="lambda repressor-like DNA-binding domains"/>
    <property type="match status" value="1"/>
</dbReference>
<sequence>MREVLSMSEVAEQMVGTEASMAPTAGTILREARQAAGVHVAALAVALKVPVSKLEALEADNFGALPDAVFTRALASSICRTLKIDPAPVLERLPQSQPPRLSADSGGLNAAFKDPHAKAAAPLASSSGSRSVVMAVLALLVGAAVVYFLPRGPQESASPEVPAAEAAAPAPTPAAEPAPAAAPAAAVAPAVPAAPTASAAVAAPAAVVVPAAAPASVAAQAPVASASAAAAQPAVTPSGIVEFRARAESWIQVRDASGTVTLQRSLAAGETASASGKLPLSVIVGKASATEVLVRGTPFDLASVARENVARFEVK</sequence>
<evidence type="ECO:0000313" key="3">
    <source>
        <dbReference type="EMBL" id="QNP60699.1"/>
    </source>
</evidence>
<dbReference type="InterPro" id="IPR050400">
    <property type="entry name" value="Bact_Cytoskel_RodZ"/>
</dbReference>
<feature type="domain" description="Cytoskeleton protein RodZ-like C-terminal" evidence="2">
    <location>
        <begin position="243"/>
        <end position="313"/>
    </location>
</feature>
<dbReference type="KEGG" id="amon:H9L24_07880"/>
<evidence type="ECO:0000259" key="2">
    <source>
        <dbReference type="Pfam" id="PF13464"/>
    </source>
</evidence>
<dbReference type="Proteomes" id="UP000516057">
    <property type="component" value="Chromosome"/>
</dbReference>
<protein>
    <submittedName>
        <fullName evidence="3">DUF4115 domain-containing protein</fullName>
    </submittedName>
</protein>
<dbReference type="GO" id="GO:0003677">
    <property type="term" value="F:DNA binding"/>
    <property type="evidence" value="ECO:0007669"/>
    <property type="project" value="InterPro"/>
</dbReference>
<name>A0A7H0HJI3_9BURK</name>
<dbReference type="PANTHER" id="PTHR34475:SF1">
    <property type="entry name" value="CYTOSKELETON PROTEIN RODZ"/>
    <property type="match status" value="1"/>
</dbReference>
<dbReference type="InterPro" id="IPR010982">
    <property type="entry name" value="Lambda_DNA-bd_dom_sf"/>
</dbReference>
<dbReference type="AlphaFoldDB" id="A0A7H0HJI3"/>
<dbReference type="Pfam" id="PF13413">
    <property type="entry name" value="HTH_25"/>
    <property type="match status" value="1"/>
</dbReference>
<dbReference type="InterPro" id="IPR025194">
    <property type="entry name" value="RodZ-like_C"/>
</dbReference>
<keyword evidence="4" id="KW-1185">Reference proteome</keyword>
<dbReference type="Pfam" id="PF13464">
    <property type="entry name" value="RodZ_C"/>
    <property type="match status" value="1"/>
</dbReference>
<organism evidence="3 4">
    <name type="scientific">Paenacidovorax monticola</name>
    <dbReference type="NCBI Taxonomy" id="1926868"/>
    <lineage>
        <taxon>Bacteria</taxon>
        <taxon>Pseudomonadati</taxon>
        <taxon>Pseudomonadota</taxon>
        <taxon>Betaproteobacteria</taxon>
        <taxon>Burkholderiales</taxon>
        <taxon>Comamonadaceae</taxon>
        <taxon>Paenacidovorax</taxon>
    </lineage>
</organism>
<dbReference type="EMBL" id="CP060790">
    <property type="protein sequence ID" value="QNP60699.1"/>
    <property type="molecule type" value="Genomic_DNA"/>
</dbReference>
<proteinExistence type="predicted"/>
<accession>A0A7H0HJI3</accession>
<dbReference type="PANTHER" id="PTHR34475">
    <property type="match status" value="1"/>
</dbReference>
<gene>
    <name evidence="3" type="ORF">H9L24_07880</name>
</gene>
<feature type="region of interest" description="Disordered" evidence="1">
    <location>
        <begin position="158"/>
        <end position="177"/>
    </location>
</feature>
<reference evidence="3 4" key="1">
    <citation type="submission" date="2020-08" db="EMBL/GenBank/DDBJ databases">
        <title>Genome sequence of Acidovorax monticola KACC 19171T.</title>
        <authorList>
            <person name="Hyun D.-W."/>
            <person name="Bae J.-W."/>
        </authorList>
    </citation>
    <scope>NUCLEOTIDE SEQUENCE [LARGE SCALE GENOMIC DNA]</scope>
    <source>
        <strain evidence="3 4">KACC 19171</strain>
    </source>
</reference>
<feature type="compositionally biased region" description="Low complexity" evidence="1">
    <location>
        <begin position="158"/>
        <end position="169"/>
    </location>
</feature>
<evidence type="ECO:0000313" key="4">
    <source>
        <dbReference type="Proteomes" id="UP000516057"/>
    </source>
</evidence>
<evidence type="ECO:0000256" key="1">
    <source>
        <dbReference type="SAM" id="MobiDB-lite"/>
    </source>
</evidence>